<reference evidence="2" key="1">
    <citation type="journal article" date="2008" name="Nature">
        <title>The amphioxus genome and the evolution of the chordate karyotype.</title>
        <authorList>
            <consortium name="US DOE Joint Genome Institute (JGI-PGF)"/>
            <person name="Putnam N.H."/>
            <person name="Butts T."/>
            <person name="Ferrier D.E.K."/>
            <person name="Furlong R.F."/>
            <person name="Hellsten U."/>
            <person name="Kawashima T."/>
            <person name="Robinson-Rechavi M."/>
            <person name="Shoguchi E."/>
            <person name="Terry A."/>
            <person name="Yu J.-K."/>
            <person name="Benito-Gutierrez E.L."/>
            <person name="Dubchak I."/>
            <person name="Garcia-Fernandez J."/>
            <person name="Gibson-Brown J.J."/>
            <person name="Grigoriev I.V."/>
            <person name="Horton A.C."/>
            <person name="de Jong P.J."/>
            <person name="Jurka J."/>
            <person name="Kapitonov V.V."/>
            <person name="Kohara Y."/>
            <person name="Kuroki Y."/>
            <person name="Lindquist E."/>
            <person name="Lucas S."/>
            <person name="Osoegawa K."/>
            <person name="Pennacchio L.A."/>
            <person name="Salamov A.A."/>
            <person name="Satou Y."/>
            <person name="Sauka-Spengler T."/>
            <person name="Schmutz J."/>
            <person name="Shin-I T."/>
            <person name="Toyoda A."/>
            <person name="Bronner-Fraser M."/>
            <person name="Fujiyama A."/>
            <person name="Holland L.Z."/>
            <person name="Holland P.W.H."/>
            <person name="Satoh N."/>
            <person name="Rokhsar D.S."/>
        </authorList>
    </citation>
    <scope>NUCLEOTIDE SEQUENCE [LARGE SCALE GENOMIC DNA]</scope>
    <source>
        <strain evidence="2">S238N-H82</strain>
        <tissue evidence="2">Testes</tissue>
    </source>
</reference>
<organism>
    <name type="scientific">Branchiostoma floridae</name>
    <name type="common">Florida lancelet</name>
    <name type="synonym">Amphioxus</name>
    <dbReference type="NCBI Taxonomy" id="7739"/>
    <lineage>
        <taxon>Eukaryota</taxon>
        <taxon>Metazoa</taxon>
        <taxon>Chordata</taxon>
        <taxon>Cephalochordata</taxon>
        <taxon>Leptocardii</taxon>
        <taxon>Amphioxiformes</taxon>
        <taxon>Branchiostomatidae</taxon>
        <taxon>Branchiostoma</taxon>
    </lineage>
</organism>
<feature type="compositionally biased region" description="Polar residues" evidence="1">
    <location>
        <begin position="211"/>
        <end position="221"/>
    </location>
</feature>
<accession>C3YB70</accession>
<gene>
    <name evidence="2" type="ORF">BRAFLDRAFT_91894</name>
</gene>
<dbReference type="InParanoid" id="C3YB70"/>
<feature type="region of interest" description="Disordered" evidence="1">
    <location>
        <begin position="206"/>
        <end position="272"/>
    </location>
</feature>
<sequence length="272" mass="30392">MLMSKQLRRAGHLSRMEESRMPKAVFYGELCQGKRDRGAPRKRYKDQLKHQLSSAGIPVREWESIATDRKTWKAACKRGAESFEAARRERKQRRGEDEGKLWPTSLHMHRASIAHPAPGDPTTLPTFASASLRVTVVGLDRMDLTLCLQEVQNIRQELKVVRATTLDNVKVQVELAALHREIVDIKNARLSVLQYVQASRRATFADVVSENHPQSTVHSPTSRPPPGPTQEHIQGHGGTTKPKSLATVSRSPRRRPRSGASTSSNTDGFTVV</sequence>
<evidence type="ECO:0000256" key="1">
    <source>
        <dbReference type="SAM" id="MobiDB-lite"/>
    </source>
</evidence>
<proteinExistence type="predicted"/>
<evidence type="ECO:0000313" key="2">
    <source>
        <dbReference type="EMBL" id="EEN62532.1"/>
    </source>
</evidence>
<name>C3YB70_BRAFL</name>
<dbReference type="EMBL" id="GG666496">
    <property type="protein sequence ID" value="EEN62532.1"/>
    <property type="molecule type" value="Genomic_DNA"/>
</dbReference>
<protein>
    <submittedName>
        <fullName evidence="2">Uncharacterized protein</fullName>
    </submittedName>
</protein>
<dbReference type="AlphaFoldDB" id="C3YB70"/>